<dbReference type="SUPFAM" id="SSF56112">
    <property type="entry name" value="Protein kinase-like (PK-like)"/>
    <property type="match status" value="1"/>
</dbReference>
<reference evidence="2 3" key="1">
    <citation type="journal article" date="2015" name="Fungal Genet. Biol.">
        <title>Evolution of novel wood decay mechanisms in Agaricales revealed by the genome sequences of Fistulina hepatica and Cylindrobasidium torrendii.</title>
        <authorList>
            <person name="Floudas D."/>
            <person name="Held B.W."/>
            <person name="Riley R."/>
            <person name="Nagy L.G."/>
            <person name="Koehler G."/>
            <person name="Ransdell A.S."/>
            <person name="Younus H."/>
            <person name="Chow J."/>
            <person name="Chiniquy J."/>
            <person name="Lipzen A."/>
            <person name="Tritt A."/>
            <person name="Sun H."/>
            <person name="Haridas S."/>
            <person name="LaButti K."/>
            <person name="Ohm R.A."/>
            <person name="Kues U."/>
            <person name="Blanchette R.A."/>
            <person name="Grigoriev I.V."/>
            <person name="Minto R.E."/>
            <person name="Hibbett D.S."/>
        </authorList>
    </citation>
    <scope>NUCLEOTIDE SEQUENCE [LARGE SCALE GENOMIC DNA]</scope>
    <source>
        <strain evidence="2 3">ATCC 64428</strain>
    </source>
</reference>
<evidence type="ECO:0000313" key="2">
    <source>
        <dbReference type="EMBL" id="KIY48787.1"/>
    </source>
</evidence>
<dbReference type="Proteomes" id="UP000054144">
    <property type="component" value="Unassembled WGS sequence"/>
</dbReference>
<dbReference type="Gene3D" id="3.30.200.20">
    <property type="entry name" value="Phosphorylase Kinase, domain 1"/>
    <property type="match status" value="1"/>
</dbReference>
<dbReference type="PANTHER" id="PTHR36091:SF2">
    <property type="entry name" value="AMINOGLYCOSIDE PHOSPHOTRANSFERASE DOMAIN-CONTAINING PROTEIN"/>
    <property type="match status" value="1"/>
</dbReference>
<dbReference type="AlphaFoldDB" id="A0A0D7ACQ2"/>
<gene>
    <name evidence="2" type="ORF">FISHEDRAFT_73299</name>
</gene>
<dbReference type="InterPro" id="IPR051035">
    <property type="entry name" value="Mito_inheritance_9"/>
</dbReference>
<sequence>MSNLAQWVSHIAAATRLRYCAHIPLHNADPNFCHTTGIWLANHEAQMSCRYIKFDVSALHRTAAKAMGAHAVTSMTKIAENLNRVFLLSFDNGTEAIARFPTPLAGPAHYLTASEVATMDFLRRVGVPVPKVYAWCSRDEESDVGAEYILMENVRGETLHEMSEKLDDEQVVRTVGAVLEPLTRLRFQNYGSIYYTRDMPEEHRIPLQVDNLPGGIRVDDLCLGPATRYDFWYMERGAIEPIQRGPWSSAEKLLSDIVEREQFWISVFATPSLNDNYLCILPGQGKTDDHLRALNHFTALIPYIVPRQPAHLAGHLWHPDLHANNVLVAPSDAPGGFSVTSVIDWQCSWVGPAFINLTVPSMFSATMGAPSGNRPAITPNAAALEEFSPEDKAKIHVLHRRAVLHKLFETLFIPQVLDMPVRARWEMIDLASCTWQTGLLPFREAMIQVVERWKEIAGDEPCPVHFTEKQVEQHRNAHAFWTEKQREGGQLVEELIGKSGKFTLYVTLTDPAEIAALKSKIEERRQKWMAQADNEDNEVMKSIQELTWPFRDTLLDDPRTHFRVEQDED</sequence>
<dbReference type="Gene3D" id="3.90.1200.10">
    <property type="match status" value="1"/>
</dbReference>
<dbReference type="OrthoDB" id="2968323at2759"/>
<evidence type="ECO:0000259" key="1">
    <source>
        <dbReference type="Pfam" id="PF01636"/>
    </source>
</evidence>
<protein>
    <recommendedName>
        <fullName evidence="1">Aminoglycoside phosphotransferase domain-containing protein</fullName>
    </recommendedName>
</protein>
<feature type="domain" description="Aminoglycoside phosphotransferase" evidence="1">
    <location>
        <begin position="81"/>
        <end position="203"/>
    </location>
</feature>
<dbReference type="InterPro" id="IPR002575">
    <property type="entry name" value="Aminoglycoside_PTrfase"/>
</dbReference>
<dbReference type="PANTHER" id="PTHR36091">
    <property type="entry name" value="ALTERED INHERITANCE OF MITOCHONDRIA PROTEIN 9, MITOCHONDRIAL"/>
    <property type="match status" value="1"/>
</dbReference>
<dbReference type="GO" id="GO:0005739">
    <property type="term" value="C:mitochondrion"/>
    <property type="evidence" value="ECO:0007669"/>
    <property type="project" value="TreeGrafter"/>
</dbReference>
<organism evidence="2 3">
    <name type="scientific">Fistulina hepatica ATCC 64428</name>
    <dbReference type="NCBI Taxonomy" id="1128425"/>
    <lineage>
        <taxon>Eukaryota</taxon>
        <taxon>Fungi</taxon>
        <taxon>Dikarya</taxon>
        <taxon>Basidiomycota</taxon>
        <taxon>Agaricomycotina</taxon>
        <taxon>Agaricomycetes</taxon>
        <taxon>Agaricomycetidae</taxon>
        <taxon>Agaricales</taxon>
        <taxon>Fistulinaceae</taxon>
        <taxon>Fistulina</taxon>
    </lineage>
</organism>
<dbReference type="InterPro" id="IPR011009">
    <property type="entry name" value="Kinase-like_dom_sf"/>
</dbReference>
<dbReference type="Pfam" id="PF01636">
    <property type="entry name" value="APH"/>
    <property type="match status" value="1"/>
</dbReference>
<dbReference type="EMBL" id="KN881813">
    <property type="protein sequence ID" value="KIY48787.1"/>
    <property type="molecule type" value="Genomic_DNA"/>
</dbReference>
<accession>A0A0D7ACQ2</accession>
<proteinExistence type="predicted"/>
<name>A0A0D7ACQ2_9AGAR</name>
<keyword evidence="3" id="KW-1185">Reference proteome</keyword>
<evidence type="ECO:0000313" key="3">
    <source>
        <dbReference type="Proteomes" id="UP000054144"/>
    </source>
</evidence>